<evidence type="ECO:0000256" key="3">
    <source>
        <dbReference type="PROSITE-ProRule" id="PRU00284"/>
    </source>
</evidence>
<dbReference type="Pfam" id="PF08376">
    <property type="entry name" value="NIT"/>
    <property type="match status" value="1"/>
</dbReference>
<gene>
    <name evidence="6" type="ORF">DDE23_10815</name>
</gene>
<dbReference type="Proteomes" id="UP000244810">
    <property type="component" value="Unassembled WGS sequence"/>
</dbReference>
<dbReference type="SMART" id="SM00283">
    <property type="entry name" value="MA"/>
    <property type="match status" value="1"/>
</dbReference>
<dbReference type="Gene3D" id="1.10.287.950">
    <property type="entry name" value="Methyl-accepting chemotaxis protein"/>
    <property type="match status" value="1"/>
</dbReference>
<feature type="domain" description="Methyl-accepting transducer" evidence="4">
    <location>
        <begin position="429"/>
        <end position="658"/>
    </location>
</feature>
<comment type="similarity">
    <text evidence="2">Belongs to the methyl-accepting chemotaxis (MCP) protein family.</text>
</comment>
<evidence type="ECO:0000256" key="2">
    <source>
        <dbReference type="ARBA" id="ARBA00029447"/>
    </source>
</evidence>
<dbReference type="InterPro" id="IPR051310">
    <property type="entry name" value="MCP_chemotaxis"/>
</dbReference>
<feature type="domain" description="HAMP" evidence="5">
    <location>
        <begin position="372"/>
        <end position="424"/>
    </location>
</feature>
<dbReference type="SUPFAM" id="SSF58104">
    <property type="entry name" value="Methyl-accepting chemotaxis protein (MCP) signaling domain"/>
    <property type="match status" value="1"/>
</dbReference>
<dbReference type="AlphaFoldDB" id="A0A2T7URM0"/>
<dbReference type="CDD" id="cd11386">
    <property type="entry name" value="MCP_signal"/>
    <property type="match status" value="1"/>
</dbReference>
<dbReference type="InterPro" id="IPR013587">
    <property type="entry name" value="Nitrate/nitrite_sensing"/>
</dbReference>
<evidence type="ECO:0000259" key="5">
    <source>
        <dbReference type="PROSITE" id="PS50885"/>
    </source>
</evidence>
<name>A0A2T7URM0_9RHOB</name>
<dbReference type="GO" id="GO:0007165">
    <property type="term" value="P:signal transduction"/>
    <property type="evidence" value="ECO:0007669"/>
    <property type="project" value="UniProtKB-KW"/>
</dbReference>
<reference evidence="6 7" key="1">
    <citation type="journal article" date="2011" name="Syst. Appl. Microbiol.">
        <title>Defluviimonas denitrificans gen. nov., sp. nov., and Pararhodobacter aggregans gen. nov., sp. nov., non-phototrophic Rhodobacteraceae from the biofilter of a marine aquaculture.</title>
        <authorList>
            <person name="Foesel B.U."/>
            <person name="Drake H.L."/>
            <person name="Schramm A."/>
        </authorList>
    </citation>
    <scope>NUCLEOTIDE SEQUENCE [LARGE SCALE GENOMIC DNA]</scope>
    <source>
        <strain evidence="6 7">D1-19</strain>
    </source>
</reference>
<dbReference type="InterPro" id="IPR003660">
    <property type="entry name" value="HAMP_dom"/>
</dbReference>
<dbReference type="RefSeq" id="WP_107753609.1">
    <property type="nucleotide sequence ID" value="NZ_QBKF01000010.1"/>
</dbReference>
<dbReference type="GO" id="GO:0006935">
    <property type="term" value="P:chemotaxis"/>
    <property type="evidence" value="ECO:0007669"/>
    <property type="project" value="UniProtKB-KW"/>
</dbReference>
<dbReference type="PROSITE" id="PS50111">
    <property type="entry name" value="CHEMOTAXIS_TRANSDUC_2"/>
    <property type="match status" value="1"/>
</dbReference>
<comment type="caution">
    <text evidence="6">The sequence shown here is derived from an EMBL/GenBank/DDBJ whole genome shotgun (WGS) entry which is preliminary data.</text>
</comment>
<dbReference type="GO" id="GO:0016020">
    <property type="term" value="C:membrane"/>
    <property type="evidence" value="ECO:0007669"/>
    <property type="project" value="InterPro"/>
</dbReference>
<dbReference type="PANTHER" id="PTHR43531">
    <property type="entry name" value="PROTEIN ICFG"/>
    <property type="match status" value="1"/>
</dbReference>
<dbReference type="PANTHER" id="PTHR43531:SF11">
    <property type="entry name" value="METHYL-ACCEPTING CHEMOTAXIS PROTEIN 3"/>
    <property type="match status" value="1"/>
</dbReference>
<organism evidence="6 7">
    <name type="scientific">Pararhodobacter aggregans</name>
    <dbReference type="NCBI Taxonomy" id="404875"/>
    <lineage>
        <taxon>Bacteria</taxon>
        <taxon>Pseudomonadati</taxon>
        <taxon>Pseudomonadota</taxon>
        <taxon>Alphaproteobacteria</taxon>
        <taxon>Rhodobacterales</taxon>
        <taxon>Paracoccaceae</taxon>
        <taxon>Pararhodobacter</taxon>
    </lineage>
</organism>
<evidence type="ECO:0000313" key="6">
    <source>
        <dbReference type="EMBL" id="PVE47337.1"/>
    </source>
</evidence>
<keyword evidence="7" id="KW-1185">Reference proteome</keyword>
<dbReference type="SMART" id="SM00304">
    <property type="entry name" value="HAMP"/>
    <property type="match status" value="2"/>
</dbReference>
<accession>A0A2T7URM0</accession>
<dbReference type="PROSITE" id="PS50885">
    <property type="entry name" value="HAMP"/>
    <property type="match status" value="1"/>
</dbReference>
<protein>
    <submittedName>
        <fullName evidence="6">Chemotaxis protein</fullName>
    </submittedName>
</protein>
<dbReference type="InterPro" id="IPR004089">
    <property type="entry name" value="MCPsignal_dom"/>
</dbReference>
<sequence>MKLRHQVLVLAAIPLLALIAVSGPLTLGKWQAYVDASNTERAVAEGIVLGDLVHHLQVERGQSAGFLSSGGTNFRDTLPDARAATDRILARAPAVPGAARAALGALAGLRAQVDNQSVAPGDSGAQYTATIRAILEQTEERLLLQRDPEITRLGAGLGALSEAKEAAGLQRAVGATGLGAGTFAQAGFRSFIERGATEGALLRLAMQELDGALAGVDFAALQRDAGVAAARDAILAAGPGAAVPGLSGPEWFSRATAWIDALRQVETRVAEGLRARAAARSQASLTSFIGFLTLSILAITGSAALGHLVNRSVSTNFRDLSSAMDQLGRRGADIPPRRARLPAEFAQMFDVVDRTRDTLNAADQRVAEAIRANREQVIDHLDAALARLSQGDLDCQIAVEFPPEYDGLRLRFNDAVGRLRTAIGGVAGAVSGFRASSAELDRATDDMSRRTGSQAAALEQTTAALSQLSDLVAGTARASKSAGEAAIGLRNNAAEGQGRVDEAIAVMQRIAKSSEEMTRMVALIDDIAFQTNLLALNAGVEAARAGESGRGFAVVASEVRALAVRSADTTNEIRNQIKRSTEIVQQGVSLVEVAAHSFRQIGDGIAGASSAMEQIADEAVSQASSIAEIKAAMLSLDQVTQQNAAMVQENSDLIGTLNGQSADVSSLLAAFRTETAPSRPAAPLRSRAA</sequence>
<dbReference type="OrthoDB" id="9814362at2"/>
<evidence type="ECO:0000256" key="1">
    <source>
        <dbReference type="ARBA" id="ARBA00022500"/>
    </source>
</evidence>
<keyword evidence="1" id="KW-0145">Chemotaxis</keyword>
<proteinExistence type="inferred from homology"/>
<dbReference type="Pfam" id="PF00015">
    <property type="entry name" value="MCPsignal"/>
    <property type="match status" value="1"/>
</dbReference>
<dbReference type="EMBL" id="QDDR01000005">
    <property type="protein sequence ID" value="PVE47337.1"/>
    <property type="molecule type" value="Genomic_DNA"/>
</dbReference>
<evidence type="ECO:0000259" key="4">
    <source>
        <dbReference type="PROSITE" id="PS50111"/>
    </source>
</evidence>
<keyword evidence="3" id="KW-0807">Transducer</keyword>
<evidence type="ECO:0000313" key="7">
    <source>
        <dbReference type="Proteomes" id="UP000244810"/>
    </source>
</evidence>